<evidence type="ECO:0000256" key="1">
    <source>
        <dbReference type="ARBA" id="ARBA00022843"/>
    </source>
</evidence>
<keyword evidence="2" id="KW-0805">Transcription regulation</keyword>
<dbReference type="InterPro" id="IPR046347">
    <property type="entry name" value="bZIP_sf"/>
</dbReference>
<keyword evidence="7" id="KW-0175">Coiled coil</keyword>
<name>A0A507E307_9FUNG</name>
<sequence length="461" mass="49743">MSLPYSRFVQPITQAPWLTNSTGASPTNADSFSPTSATFDAGFNLWGPGNIAFPDLDDFTSLLASVAGDEPSPLANSFLTTPPTITGTDATITSLPPSPLSLDELETLFADNLDDVSMPSPIGTNLQNQNEDFVFADLLNSQINETYIPLPSFAESKSVKPILPVDSTLKTTNGQPLSPISSGSHDEASASEVAQAKEQGKRRKLTPEEKEKRAKERAIRNRQAAQDSRDKKRKYVDDLEATNAELTMRLETTEQTNMTLAARLEQMAAQLAAFRKRFKMTGEDTPDTLTLGALSSDPAVVRQRDNLDNIQHGCTSSKKRESGRFVIPLTSSTSSSNPSTPQSPSTLKNTSISTQAHPLATLVVTAVFNSLIYLTTVSKALFPLPSTVTLSSGLSYSVEGVSTIATANHTTEKESVGHITSSPPPRSSIGLGLLPRLDHYVAAKSCSRLERFPVLQRIWSV</sequence>
<feature type="region of interest" description="Disordered" evidence="8">
    <location>
        <begin position="167"/>
        <end position="236"/>
    </location>
</feature>
<evidence type="ECO:0000256" key="4">
    <source>
        <dbReference type="ARBA" id="ARBA00023163"/>
    </source>
</evidence>
<dbReference type="PANTHER" id="PTHR46542:SF1">
    <property type="entry name" value="X-BOX BINDING PROTEIN 1"/>
    <property type="match status" value="1"/>
</dbReference>
<keyword evidence="5" id="KW-0539">Nucleus</keyword>
<dbReference type="InterPro" id="IPR004827">
    <property type="entry name" value="bZIP"/>
</dbReference>
<dbReference type="EMBL" id="QEAQ01000048">
    <property type="protein sequence ID" value="TPX57705.1"/>
    <property type="molecule type" value="Genomic_DNA"/>
</dbReference>
<dbReference type="SUPFAM" id="SSF57959">
    <property type="entry name" value="Leucine zipper domain"/>
    <property type="match status" value="1"/>
</dbReference>
<feature type="compositionally biased region" description="Polar residues" evidence="8">
    <location>
        <begin position="168"/>
        <end position="183"/>
    </location>
</feature>
<feature type="domain" description="BZIP" evidence="9">
    <location>
        <begin position="208"/>
        <end position="273"/>
    </location>
</feature>
<dbReference type="GO" id="GO:0000977">
    <property type="term" value="F:RNA polymerase II transcription regulatory region sequence-specific DNA binding"/>
    <property type="evidence" value="ECO:0007669"/>
    <property type="project" value="TreeGrafter"/>
</dbReference>
<dbReference type="STRING" id="109895.A0A507E307"/>
<comment type="caution">
    <text evidence="10">The sequence shown here is derived from an EMBL/GenBank/DDBJ whole genome shotgun (WGS) entry which is preliminary data.</text>
</comment>
<evidence type="ECO:0000256" key="5">
    <source>
        <dbReference type="ARBA" id="ARBA00023242"/>
    </source>
</evidence>
<gene>
    <name evidence="10" type="ORF">PhCBS80983_g03635</name>
</gene>
<evidence type="ECO:0000256" key="6">
    <source>
        <dbReference type="ARBA" id="ARBA00040165"/>
    </source>
</evidence>
<dbReference type="SMART" id="SM00338">
    <property type="entry name" value="BRLZ"/>
    <property type="match status" value="1"/>
</dbReference>
<dbReference type="GO" id="GO:0000981">
    <property type="term" value="F:DNA-binding transcription factor activity, RNA polymerase II-specific"/>
    <property type="evidence" value="ECO:0007669"/>
    <property type="project" value="TreeGrafter"/>
</dbReference>
<evidence type="ECO:0000256" key="8">
    <source>
        <dbReference type="SAM" id="MobiDB-lite"/>
    </source>
</evidence>
<organism evidence="10 11">
    <name type="scientific">Powellomyces hirtus</name>
    <dbReference type="NCBI Taxonomy" id="109895"/>
    <lineage>
        <taxon>Eukaryota</taxon>
        <taxon>Fungi</taxon>
        <taxon>Fungi incertae sedis</taxon>
        <taxon>Chytridiomycota</taxon>
        <taxon>Chytridiomycota incertae sedis</taxon>
        <taxon>Chytridiomycetes</taxon>
        <taxon>Spizellomycetales</taxon>
        <taxon>Powellomycetaceae</taxon>
        <taxon>Powellomyces</taxon>
    </lineage>
</organism>
<dbReference type="CDD" id="cd14686">
    <property type="entry name" value="bZIP"/>
    <property type="match status" value="1"/>
</dbReference>
<keyword evidence="11" id="KW-1185">Reference proteome</keyword>
<keyword evidence="1" id="KW-0832">Ubl conjugation</keyword>
<dbReference type="GO" id="GO:0005634">
    <property type="term" value="C:nucleus"/>
    <property type="evidence" value="ECO:0007669"/>
    <property type="project" value="TreeGrafter"/>
</dbReference>
<reference evidence="10 11" key="1">
    <citation type="journal article" date="2019" name="Sci. Rep.">
        <title>Comparative genomics of chytrid fungi reveal insights into the obligate biotrophic and pathogenic lifestyle of Synchytrium endobioticum.</title>
        <authorList>
            <person name="van de Vossenberg B.T.L.H."/>
            <person name="Warris S."/>
            <person name="Nguyen H.D.T."/>
            <person name="van Gent-Pelzer M.P.E."/>
            <person name="Joly D.L."/>
            <person name="van de Geest H.C."/>
            <person name="Bonants P.J.M."/>
            <person name="Smith D.S."/>
            <person name="Levesque C.A."/>
            <person name="van der Lee T.A.J."/>
        </authorList>
    </citation>
    <scope>NUCLEOTIDE SEQUENCE [LARGE SCALE GENOMIC DNA]</scope>
    <source>
        <strain evidence="10 11">CBS 809.83</strain>
    </source>
</reference>
<evidence type="ECO:0000313" key="11">
    <source>
        <dbReference type="Proteomes" id="UP000318582"/>
    </source>
</evidence>
<feature type="region of interest" description="Disordered" evidence="8">
    <location>
        <begin position="310"/>
        <end position="350"/>
    </location>
</feature>
<dbReference type="PANTHER" id="PTHR46542">
    <property type="entry name" value="X-BOX BINDING PROTEIN 1"/>
    <property type="match status" value="1"/>
</dbReference>
<dbReference type="Proteomes" id="UP000318582">
    <property type="component" value="Unassembled WGS sequence"/>
</dbReference>
<evidence type="ECO:0000259" key="9">
    <source>
        <dbReference type="SMART" id="SM00338"/>
    </source>
</evidence>
<evidence type="ECO:0000256" key="3">
    <source>
        <dbReference type="ARBA" id="ARBA00023125"/>
    </source>
</evidence>
<feature type="compositionally biased region" description="Basic and acidic residues" evidence="8">
    <location>
        <begin position="205"/>
        <end position="219"/>
    </location>
</feature>
<dbReference type="Gene3D" id="1.20.5.170">
    <property type="match status" value="1"/>
</dbReference>
<dbReference type="AlphaFoldDB" id="A0A507E307"/>
<proteinExistence type="predicted"/>
<evidence type="ECO:0000313" key="10">
    <source>
        <dbReference type="EMBL" id="TPX57705.1"/>
    </source>
</evidence>
<keyword evidence="3" id="KW-0238">DNA-binding</keyword>
<evidence type="ECO:0000256" key="7">
    <source>
        <dbReference type="SAM" id="Coils"/>
    </source>
</evidence>
<feature type="coiled-coil region" evidence="7">
    <location>
        <begin position="236"/>
        <end position="270"/>
    </location>
</feature>
<accession>A0A507E307</accession>
<feature type="compositionally biased region" description="Low complexity" evidence="8">
    <location>
        <begin position="328"/>
        <end position="346"/>
    </location>
</feature>
<protein>
    <recommendedName>
        <fullName evidence="6">X-box-binding protein 1</fullName>
    </recommendedName>
</protein>
<evidence type="ECO:0000256" key="2">
    <source>
        <dbReference type="ARBA" id="ARBA00023015"/>
    </source>
</evidence>
<dbReference type="InterPro" id="IPR052470">
    <property type="entry name" value="ER_Stress-Reg_TF"/>
</dbReference>
<keyword evidence="4" id="KW-0804">Transcription</keyword>